<dbReference type="Proteomes" id="UP000243416">
    <property type="component" value="Unassembled WGS sequence"/>
</dbReference>
<evidence type="ECO:0000313" key="1">
    <source>
        <dbReference type="EMBL" id="KYC28881.1"/>
    </source>
</evidence>
<evidence type="ECO:0008006" key="3">
    <source>
        <dbReference type="Google" id="ProtNLM"/>
    </source>
</evidence>
<reference evidence="1 2" key="1">
    <citation type="journal article" date="2016" name="ISME J.">
        <title>Integrated multi-omics analyses reveal the biochemical mechanisms and phylogenetic relevance of anaerobic androgen biodegradation in the environment.</title>
        <authorList>
            <person name="Yang F.C."/>
            <person name="Chen Y.L."/>
            <person name="Tang S.L."/>
            <person name="Yu C.P."/>
            <person name="Wang P.H."/>
            <person name="Ismail W."/>
            <person name="Wang C.H."/>
            <person name="Ding J.Y."/>
            <person name="Yang C.Y."/>
            <person name="Yang C.Y."/>
            <person name="Chiang Y.R."/>
        </authorList>
    </citation>
    <scope>NUCLEOTIDE SEQUENCE [LARGE SCALE GENOMIC DNA]</scope>
    <source>
        <strain evidence="1 2">DSM 13999</strain>
    </source>
</reference>
<accession>A0A656Z7Q7</accession>
<evidence type="ECO:0000313" key="2">
    <source>
        <dbReference type="Proteomes" id="UP000243416"/>
    </source>
</evidence>
<organism evidence="1 2">
    <name type="scientific">Sterolibacterium denitrificans</name>
    <dbReference type="NCBI Taxonomy" id="157592"/>
    <lineage>
        <taxon>Bacteria</taxon>
        <taxon>Pseudomonadati</taxon>
        <taxon>Pseudomonadota</taxon>
        <taxon>Betaproteobacteria</taxon>
        <taxon>Nitrosomonadales</taxon>
        <taxon>Sterolibacteriaceae</taxon>
        <taxon>Sterolibacterium</taxon>
    </lineage>
</organism>
<dbReference type="AlphaFoldDB" id="A0A656Z7Q7"/>
<dbReference type="Pfam" id="PF14334">
    <property type="entry name" value="DUF4390"/>
    <property type="match status" value="1"/>
</dbReference>
<gene>
    <name evidence="1" type="ORF">ACY05_03950</name>
</gene>
<name>A0A656Z7Q7_9PROT</name>
<dbReference type="EMBL" id="LFZK01000003">
    <property type="protein sequence ID" value="KYC28881.1"/>
    <property type="molecule type" value="Genomic_DNA"/>
</dbReference>
<keyword evidence="2" id="KW-1185">Reference proteome</keyword>
<dbReference type="InterPro" id="IPR025500">
    <property type="entry name" value="DUF4390"/>
</dbReference>
<protein>
    <recommendedName>
        <fullName evidence="3">DUF4390 domain-containing protein</fullName>
    </recommendedName>
</protein>
<comment type="caution">
    <text evidence="1">The sequence shown here is derived from an EMBL/GenBank/DDBJ whole genome shotgun (WGS) entry which is preliminary data.</text>
</comment>
<sequence>MPGLCSPAWAGSIEATSARLTLNEEAYVLSAEFNVDLGPHLEEIVTRGVPLYFQLELEITRNRWFWPGEHIAGRTLTYRLAYVPLSRQYRLSSASGLSQDFAKLADALRVMGRTAALPVAERSALKPGEPYQAALRLSLDRQQLPKPLQLDAIANKDWTVDAKILRWQFVAGSAGDRENR</sequence>
<proteinExistence type="predicted"/>